<evidence type="ECO:0000259" key="8">
    <source>
        <dbReference type="PROSITE" id="PS51767"/>
    </source>
</evidence>
<reference evidence="9 10" key="1">
    <citation type="submission" date="2024-09" db="EMBL/GenBank/DDBJ databases">
        <title>Chromosome-scale assembly of Riccia sorocarpa.</title>
        <authorList>
            <person name="Paukszto L."/>
        </authorList>
    </citation>
    <scope>NUCLEOTIDE SEQUENCE [LARGE SCALE GENOMIC DNA]</scope>
    <source>
        <strain evidence="9">LP-2024</strain>
        <tissue evidence="9">Aerial parts of the thallus</tissue>
    </source>
</reference>
<evidence type="ECO:0000313" key="10">
    <source>
        <dbReference type="Proteomes" id="UP001633002"/>
    </source>
</evidence>
<dbReference type="SUPFAM" id="SSF50630">
    <property type="entry name" value="Acid proteases"/>
    <property type="match status" value="1"/>
</dbReference>
<dbReference type="EMBL" id="JBJQOH010000003">
    <property type="protein sequence ID" value="KAL3691270.1"/>
    <property type="molecule type" value="Genomic_DNA"/>
</dbReference>
<feature type="signal peptide" evidence="7">
    <location>
        <begin position="1"/>
        <end position="22"/>
    </location>
</feature>
<evidence type="ECO:0000313" key="9">
    <source>
        <dbReference type="EMBL" id="KAL3691270.1"/>
    </source>
</evidence>
<dbReference type="GO" id="GO:0004190">
    <property type="term" value="F:aspartic-type endopeptidase activity"/>
    <property type="evidence" value="ECO:0007669"/>
    <property type="project" value="UniProtKB-KW"/>
</dbReference>
<dbReference type="InterPro" id="IPR051708">
    <property type="entry name" value="Plant_Aspart_Prot_A1"/>
</dbReference>
<feature type="chain" id="PRO_5044748695" description="Peptidase A1 domain-containing protein" evidence="7">
    <location>
        <begin position="23"/>
        <end position="451"/>
    </location>
</feature>
<dbReference type="Proteomes" id="UP001633002">
    <property type="component" value="Unassembled WGS sequence"/>
</dbReference>
<gene>
    <name evidence="9" type="ORF">R1sor_004921</name>
</gene>
<name>A0ABD3HLW1_9MARC</name>
<dbReference type="Pfam" id="PF14543">
    <property type="entry name" value="TAXi_N"/>
    <property type="match status" value="2"/>
</dbReference>
<dbReference type="CDD" id="cd05476">
    <property type="entry name" value="pepsin_A_like_plant"/>
    <property type="match status" value="1"/>
</dbReference>
<dbReference type="InterPro" id="IPR001969">
    <property type="entry name" value="Aspartic_peptidase_AS"/>
</dbReference>
<evidence type="ECO:0000256" key="3">
    <source>
        <dbReference type="ARBA" id="ARBA00022750"/>
    </source>
</evidence>
<dbReference type="InterPro" id="IPR033121">
    <property type="entry name" value="PEPTIDASE_A1"/>
</dbReference>
<keyword evidence="5" id="KW-0325">Glycoprotein</keyword>
<sequence length="451" mass="48987">MAALAKVSIVLLMLVQAYSCAALRNQQTAWVTNHLHRLKSSGLHSDRKVRKLLGEGTEGADEASVSKGLRGSLIRSTNKAKTEKLTTFEKIRHDVEMSKKRAMYLSSQIRKTTNEPIQKRKLLENFESEIDITPGEYSMEISIGTPPQTFVAVADTGSDLVWVQCSQCDPCFDSSANFDPRDFASETVWTKDGAGGDLSISNFLFGCGLQNAGTYEGINGLVGLGRGPLSFPSQIAPYLDNNNKFSYCFVLNTNASDTSPILFGADAVPTGTISTTPISSIADFVSTFYFVNLNDISVGGSPLSIPSTSFQFNNATGDGGVLFDSGTTYTMLESVAYQLVISAFNNEIQYNLVNLVDVTGLDLCYSVPSFDNLVIPRITFNFEAADFDLAVENIMQKITDDSGNNFICVAITESDAGGTTIIGNWQQQNFQVLYDLDNNVIGWAPKDCSSV</sequence>
<dbReference type="PANTHER" id="PTHR47967:SF128">
    <property type="entry name" value="ASPARTIC PROTEINASE CDR1-LIKE"/>
    <property type="match status" value="1"/>
</dbReference>
<evidence type="ECO:0000256" key="1">
    <source>
        <dbReference type="ARBA" id="ARBA00007447"/>
    </source>
</evidence>
<dbReference type="GO" id="GO:0006508">
    <property type="term" value="P:proteolysis"/>
    <property type="evidence" value="ECO:0007669"/>
    <property type="project" value="UniProtKB-KW"/>
</dbReference>
<organism evidence="9 10">
    <name type="scientific">Riccia sorocarpa</name>
    <dbReference type="NCBI Taxonomy" id="122646"/>
    <lineage>
        <taxon>Eukaryota</taxon>
        <taxon>Viridiplantae</taxon>
        <taxon>Streptophyta</taxon>
        <taxon>Embryophyta</taxon>
        <taxon>Marchantiophyta</taxon>
        <taxon>Marchantiopsida</taxon>
        <taxon>Marchantiidae</taxon>
        <taxon>Marchantiales</taxon>
        <taxon>Ricciaceae</taxon>
        <taxon>Riccia</taxon>
    </lineage>
</organism>
<dbReference type="Pfam" id="PF14541">
    <property type="entry name" value="TAXi_C"/>
    <property type="match status" value="1"/>
</dbReference>
<feature type="domain" description="Peptidase A1" evidence="8">
    <location>
        <begin position="137"/>
        <end position="444"/>
    </location>
</feature>
<keyword evidence="2 6" id="KW-0645">Protease</keyword>
<dbReference type="InterPro" id="IPR032799">
    <property type="entry name" value="TAXi_C"/>
</dbReference>
<comment type="caution">
    <text evidence="9">The sequence shown here is derived from an EMBL/GenBank/DDBJ whole genome shotgun (WGS) entry which is preliminary data.</text>
</comment>
<dbReference type="InterPro" id="IPR001461">
    <property type="entry name" value="Aspartic_peptidase_A1"/>
</dbReference>
<protein>
    <recommendedName>
        <fullName evidence="8">Peptidase A1 domain-containing protein</fullName>
    </recommendedName>
</protein>
<dbReference type="PROSITE" id="PS51767">
    <property type="entry name" value="PEPTIDASE_A1"/>
    <property type="match status" value="1"/>
</dbReference>
<evidence type="ECO:0000256" key="6">
    <source>
        <dbReference type="RuleBase" id="RU000454"/>
    </source>
</evidence>
<evidence type="ECO:0000256" key="5">
    <source>
        <dbReference type="ARBA" id="ARBA00023180"/>
    </source>
</evidence>
<comment type="similarity">
    <text evidence="1 6">Belongs to the peptidase A1 family.</text>
</comment>
<dbReference type="InterPro" id="IPR021109">
    <property type="entry name" value="Peptidase_aspartic_dom_sf"/>
</dbReference>
<dbReference type="PROSITE" id="PS00141">
    <property type="entry name" value="ASP_PROTEASE"/>
    <property type="match status" value="1"/>
</dbReference>
<dbReference type="FunFam" id="2.40.70.10:FF:000033">
    <property type="entry name" value="Aspartyl protease family protein"/>
    <property type="match status" value="1"/>
</dbReference>
<keyword evidence="10" id="KW-1185">Reference proteome</keyword>
<keyword evidence="7" id="KW-0732">Signal</keyword>
<evidence type="ECO:0000256" key="7">
    <source>
        <dbReference type="SAM" id="SignalP"/>
    </source>
</evidence>
<evidence type="ECO:0000256" key="2">
    <source>
        <dbReference type="ARBA" id="ARBA00022670"/>
    </source>
</evidence>
<keyword evidence="3 6" id="KW-0064">Aspartyl protease</keyword>
<keyword evidence="4 6" id="KW-0378">Hydrolase</keyword>
<dbReference type="InterPro" id="IPR034161">
    <property type="entry name" value="Pepsin-like_plant"/>
</dbReference>
<dbReference type="AlphaFoldDB" id="A0ABD3HLW1"/>
<proteinExistence type="inferred from homology"/>
<accession>A0ABD3HLW1</accession>
<dbReference type="PRINTS" id="PR00792">
    <property type="entry name" value="PEPSIN"/>
</dbReference>
<dbReference type="Gene3D" id="2.40.70.10">
    <property type="entry name" value="Acid Proteases"/>
    <property type="match status" value="3"/>
</dbReference>
<dbReference type="InterPro" id="IPR032861">
    <property type="entry name" value="TAXi_N"/>
</dbReference>
<dbReference type="PANTHER" id="PTHR47967">
    <property type="entry name" value="OS07G0603500 PROTEIN-RELATED"/>
    <property type="match status" value="1"/>
</dbReference>
<evidence type="ECO:0000256" key="4">
    <source>
        <dbReference type="ARBA" id="ARBA00022801"/>
    </source>
</evidence>